<feature type="compositionally biased region" description="Basic and acidic residues" evidence="1">
    <location>
        <begin position="89"/>
        <end position="102"/>
    </location>
</feature>
<comment type="caution">
    <text evidence="2">The sequence shown here is derived from an EMBL/GenBank/DDBJ whole genome shotgun (WGS) entry which is preliminary data.</text>
</comment>
<accession>A0A8H7W1M9</accession>
<evidence type="ECO:0000313" key="3">
    <source>
        <dbReference type="Proteomes" id="UP000664132"/>
    </source>
</evidence>
<evidence type="ECO:0000313" key="2">
    <source>
        <dbReference type="EMBL" id="KAG4414536.1"/>
    </source>
</evidence>
<keyword evidence="3" id="KW-1185">Reference proteome</keyword>
<organism evidence="2 3">
    <name type="scientific">Cadophora malorum</name>
    <dbReference type="NCBI Taxonomy" id="108018"/>
    <lineage>
        <taxon>Eukaryota</taxon>
        <taxon>Fungi</taxon>
        <taxon>Dikarya</taxon>
        <taxon>Ascomycota</taxon>
        <taxon>Pezizomycotina</taxon>
        <taxon>Leotiomycetes</taxon>
        <taxon>Helotiales</taxon>
        <taxon>Ploettnerulaceae</taxon>
        <taxon>Cadophora</taxon>
    </lineage>
</organism>
<dbReference type="AlphaFoldDB" id="A0A8H7W1M9"/>
<dbReference type="Proteomes" id="UP000664132">
    <property type="component" value="Unassembled WGS sequence"/>
</dbReference>
<dbReference type="EMBL" id="JAFJYH010000260">
    <property type="protein sequence ID" value="KAG4414536.1"/>
    <property type="molecule type" value="Genomic_DNA"/>
</dbReference>
<evidence type="ECO:0000256" key="1">
    <source>
        <dbReference type="SAM" id="MobiDB-lite"/>
    </source>
</evidence>
<sequence>MVDEDANMKQAVLVQHAGISEAIEAIRSFFVEQAIPELIEVQLAKVSMACSEIRALCAPELSERDCTGCIQPVMPISDLSNGDLSMGKDAGDPDDPPKHYDGTESEVPYSEDTCDSCLGVMARRPQTSCSKCFKVYHTDCWDELFGSWWEQDEKACSGQPQCKDCIRGRGGQVPDVEEKPAA</sequence>
<proteinExistence type="predicted"/>
<reference evidence="2" key="1">
    <citation type="submission" date="2021-02" db="EMBL/GenBank/DDBJ databases">
        <title>Genome sequence Cadophora malorum strain M34.</title>
        <authorList>
            <person name="Stefanovic E."/>
            <person name="Vu D."/>
            <person name="Scully C."/>
            <person name="Dijksterhuis J."/>
            <person name="Roader J."/>
            <person name="Houbraken J."/>
        </authorList>
    </citation>
    <scope>NUCLEOTIDE SEQUENCE</scope>
    <source>
        <strain evidence="2">M34</strain>
    </source>
</reference>
<name>A0A8H7W1M9_9HELO</name>
<gene>
    <name evidence="2" type="ORF">IFR04_012337</name>
</gene>
<protein>
    <submittedName>
        <fullName evidence="2">Uncharacterized protein</fullName>
    </submittedName>
</protein>
<feature type="region of interest" description="Disordered" evidence="1">
    <location>
        <begin position="80"/>
        <end position="107"/>
    </location>
</feature>